<gene>
    <name evidence="7" type="ORF">AABB81_10320</name>
</gene>
<dbReference type="Proteomes" id="UP001474120">
    <property type="component" value="Unassembled WGS sequence"/>
</dbReference>
<evidence type="ECO:0000256" key="4">
    <source>
        <dbReference type="ARBA" id="ARBA00022989"/>
    </source>
</evidence>
<feature type="transmembrane region" description="Helical" evidence="6">
    <location>
        <begin position="7"/>
        <end position="24"/>
    </location>
</feature>
<keyword evidence="5 6" id="KW-0472">Membrane</keyword>
<dbReference type="InterPro" id="IPR022791">
    <property type="entry name" value="L-PG_synthase/AglD"/>
</dbReference>
<keyword evidence="8" id="KW-1185">Reference proteome</keyword>
<dbReference type="Pfam" id="PF03706">
    <property type="entry name" value="LPG_synthase_TM"/>
    <property type="match status" value="1"/>
</dbReference>
<evidence type="ECO:0000313" key="8">
    <source>
        <dbReference type="Proteomes" id="UP001474120"/>
    </source>
</evidence>
<name>A0ABU9L1H0_9FLAO</name>
<dbReference type="EMBL" id="JBCDNA010000002">
    <property type="protein sequence ID" value="MEL4456291.1"/>
    <property type="molecule type" value="Genomic_DNA"/>
</dbReference>
<feature type="transmembrane region" description="Helical" evidence="6">
    <location>
        <begin position="161"/>
        <end position="180"/>
    </location>
</feature>
<evidence type="ECO:0008006" key="9">
    <source>
        <dbReference type="Google" id="ProtNLM"/>
    </source>
</evidence>
<dbReference type="RefSeq" id="WP_342160385.1">
    <property type="nucleotide sequence ID" value="NZ_JBCDNA010000002.1"/>
</dbReference>
<evidence type="ECO:0000313" key="7">
    <source>
        <dbReference type="EMBL" id="MEL4456291.1"/>
    </source>
</evidence>
<evidence type="ECO:0000256" key="2">
    <source>
        <dbReference type="ARBA" id="ARBA00022475"/>
    </source>
</evidence>
<feature type="transmembrane region" description="Helical" evidence="6">
    <location>
        <begin position="125"/>
        <end position="149"/>
    </location>
</feature>
<evidence type="ECO:0000256" key="3">
    <source>
        <dbReference type="ARBA" id="ARBA00022692"/>
    </source>
</evidence>
<proteinExistence type="predicted"/>
<comment type="subcellular location">
    <subcellularLocation>
        <location evidence="1">Cell membrane</location>
        <topology evidence="1">Multi-pass membrane protein</topology>
    </subcellularLocation>
</comment>
<keyword evidence="3 6" id="KW-0812">Transmembrane</keyword>
<feature type="transmembrane region" description="Helical" evidence="6">
    <location>
        <begin position="47"/>
        <end position="67"/>
    </location>
</feature>
<feature type="transmembrane region" description="Helical" evidence="6">
    <location>
        <begin position="278"/>
        <end position="304"/>
    </location>
</feature>
<keyword evidence="2" id="KW-1003">Cell membrane</keyword>
<evidence type="ECO:0000256" key="5">
    <source>
        <dbReference type="ARBA" id="ARBA00023136"/>
    </source>
</evidence>
<evidence type="ECO:0000256" key="1">
    <source>
        <dbReference type="ARBA" id="ARBA00004651"/>
    </source>
</evidence>
<accession>A0ABU9L1H0</accession>
<reference evidence="7 8" key="1">
    <citation type="submission" date="2024-04" db="EMBL/GenBank/DDBJ databases">
        <title>whole genome sequencing of Lutimonas vermicola strain IMCC1616.</title>
        <authorList>
            <person name="Bae S.S."/>
        </authorList>
    </citation>
    <scope>NUCLEOTIDE SEQUENCE [LARGE SCALE GENOMIC DNA]</scope>
    <source>
        <strain evidence="7 8">IMCC1616</strain>
    </source>
</reference>
<sequence length="320" mass="36852">MQKYFSSLVFLTKILIIAGAYYMISDRLLNDISFNRFLWLEEIESKGYMGLLLILLLLFFTLINWLFEILKWQSLVFSSTEISFFEAARQSLTSLTASLITPNRIGEYGAKALYFSKPQRPKIMMLNFVGNISQMLVTTFFGLFGLFILKNEFSYKIIDSSPFFGIVIVLVLLVLLIVFFQKKWLARIRNAFKDLLKIPVPVLKRTFLYSILRYLVFSHQFYLILVFFGIDLEYNIAMPVIFSMYLISSVIPGFVLFDWLVKGSVAVSLFSLFGVDEMIVLSITATMWILNFALPAAIGSFYVLTFKTDSLVLSESKILK</sequence>
<comment type="caution">
    <text evidence="7">The sequence shown here is derived from an EMBL/GenBank/DDBJ whole genome shotgun (WGS) entry which is preliminary data.</text>
</comment>
<organism evidence="7 8">
    <name type="scientific">Lutimonas vermicola</name>
    <dbReference type="NCBI Taxonomy" id="414288"/>
    <lineage>
        <taxon>Bacteria</taxon>
        <taxon>Pseudomonadati</taxon>
        <taxon>Bacteroidota</taxon>
        <taxon>Flavobacteriia</taxon>
        <taxon>Flavobacteriales</taxon>
        <taxon>Flavobacteriaceae</taxon>
        <taxon>Lutimonas</taxon>
    </lineage>
</organism>
<protein>
    <recommendedName>
        <fullName evidence="9">Lysylphosphatidylglycerol synthase TM region</fullName>
    </recommendedName>
</protein>
<feature type="transmembrane region" description="Helical" evidence="6">
    <location>
        <begin position="211"/>
        <end position="230"/>
    </location>
</feature>
<keyword evidence="4 6" id="KW-1133">Transmembrane helix</keyword>
<evidence type="ECO:0000256" key="6">
    <source>
        <dbReference type="SAM" id="Phobius"/>
    </source>
</evidence>